<organism evidence="2 3">
    <name type="scientific">Scytonema hofmannii PCC 7110</name>
    <dbReference type="NCBI Taxonomy" id="128403"/>
    <lineage>
        <taxon>Bacteria</taxon>
        <taxon>Bacillati</taxon>
        <taxon>Cyanobacteriota</taxon>
        <taxon>Cyanophyceae</taxon>
        <taxon>Nostocales</taxon>
        <taxon>Scytonemataceae</taxon>
        <taxon>Scytonema</taxon>
    </lineage>
</organism>
<accession>A0A139WSH5</accession>
<proteinExistence type="predicted"/>
<dbReference type="Proteomes" id="UP000076925">
    <property type="component" value="Unassembled WGS sequence"/>
</dbReference>
<dbReference type="Pfam" id="PF05860">
    <property type="entry name" value="TPS"/>
    <property type="match status" value="1"/>
</dbReference>
<dbReference type="STRING" id="128403.WA1_06055"/>
<dbReference type="EMBL" id="ANNX02000051">
    <property type="protein sequence ID" value="KYC35386.1"/>
    <property type="molecule type" value="Genomic_DNA"/>
</dbReference>
<protein>
    <recommendedName>
        <fullName evidence="1">Filamentous haemagglutinin FhaB/tRNA nuclease CdiA-like TPS domain-containing protein</fullName>
    </recommendedName>
</protein>
<name>A0A139WSH5_9CYAN</name>
<dbReference type="RefSeq" id="WP_017748097.1">
    <property type="nucleotide sequence ID" value="NZ_KQ976354.1"/>
</dbReference>
<gene>
    <name evidence="2" type="ORF">WA1_06055</name>
</gene>
<evidence type="ECO:0000313" key="3">
    <source>
        <dbReference type="Proteomes" id="UP000076925"/>
    </source>
</evidence>
<dbReference type="SUPFAM" id="SSF51126">
    <property type="entry name" value="Pectin lyase-like"/>
    <property type="match status" value="4"/>
</dbReference>
<sequence>MSSLWNWLWKLSWIGAFSLAVLQILALTISQQANAQITPDTTLGAESSVVTPNEVIRGWMSDRIGQELKVIRIDGGAIRGANLFHSFQEFNVEEGRGVYFANPQGIENILSRVTGTNRSEILGRLGVLGNANLFLINPNGIVFGQNASLDVEGSFVATTAEAIALGEQGDFSATQPQQSSLLSVSPGALFFNQAAAQPGNIIHAGNLSAGKDLTLAARNLELQGQLYAGENLTLQATDTLRIRDSVTNPFVAAARGQVLVQGNQGVDIFALNHPESGLFSGGNMILRSANTVGGDARYWSGDSFRIEQLDGSLGNLFSPNDPIIRSRGDVSFNSYYGTSLHILAAGSVTIPGVVAITGAETGTSGVDFIAENFTLSNGTELPIDGRARPTFDVRAGVDPSAIGNFGNTGVNADFFFNISSNIFSLFSSISRTPTISNTATSADINIGGIAMLGSNAANGLVFLSNQYKPNLSLPRGNIEVGTIVTADTQSLAQLEERLPAILRNFLTNGFNGNGGDVIIDSRSSIGLNGTRIANFDINAGSFIYTSSATGEAGNITLLAKENIFLATGSGVVSETRGSERGGKVTVTASEKLELVGPNTLLGTSTQSDAPNGGRGGDVEINTKELILRERAYIGSASGVSSTGDVGNVTLNATESIQLLEGGGVNSNTNGSGRAGNITINTQRLIAQQGNSKEGSGVSASSLSTLNNAGVGGNLIVKASESVQLIGNRPGVVDDLTSTTEIANLLIESTVNLPGDGVPLISGLITVTSGPGNAGDLIVDTKQLLIQDGAGIATATVGSNIEKAGKGGNLTVKADDSITLSGVGGLASATLGTGNAGNLSLTTKELLTQNGAAISSETRAAGEAGTLTIDAERLRVLSAGQIRAGTTGSGQGKTITITADNVELAGVSKKLISSSLTTETTGEGTAGNLIINARNLSINNGARISAATSNQGQGGSITVTAPESVTLSGNTQLSVEASGAGKAGDVTINTNLLTVEKQAAINATSTASATTSQQGGSIALNASNINLFGTPGILAETQGEVPAGTLTIQPYNNGQSLNVNFAQDARISASTRGSGQGGSLIVKAPEAVTLSGNGQLTVETSGAGAAGDVKINTQNLTIQENAKVSASTTSTGQGGNINIQSNSVTLNKGEISARTQGQGNGGQINIDVDELLRVTDSDIVTAAIQSSGGAIAIAAKDIRLFGDSDITTNVGSGAGGGGNITLTANSIIAFDDSDLLAFARDGKGGDIALKTPAFFGNGYNPVLTDRDLSTLDGNQRVDINASGAVSGNISIPDTSFIQGSLSELPENPIDTGSLIANSCIARNPSQQEGTFIITGSGSLPSGPGDALMSLYTFGTVRSVSNVSPSTNSTHRPWQKGDPIVEPQGVYRLPSGQLILSRECSL</sequence>
<keyword evidence="3" id="KW-1185">Reference proteome</keyword>
<dbReference type="NCBIfam" id="TIGR01901">
    <property type="entry name" value="adhes_NPXG"/>
    <property type="match status" value="1"/>
</dbReference>
<evidence type="ECO:0000313" key="2">
    <source>
        <dbReference type="EMBL" id="KYC35386.1"/>
    </source>
</evidence>
<dbReference type="InterPro" id="IPR008638">
    <property type="entry name" value="FhaB/CdiA-like_TPS"/>
</dbReference>
<feature type="domain" description="Filamentous haemagglutinin FhaB/tRNA nuclease CdiA-like TPS" evidence="1">
    <location>
        <begin position="65"/>
        <end position="166"/>
    </location>
</feature>
<dbReference type="InterPro" id="IPR011050">
    <property type="entry name" value="Pectin_lyase_fold/virulence"/>
</dbReference>
<dbReference type="SMART" id="SM00912">
    <property type="entry name" value="Haemagg_act"/>
    <property type="match status" value="1"/>
</dbReference>
<dbReference type="InterPro" id="IPR012334">
    <property type="entry name" value="Pectin_lyas_fold"/>
</dbReference>
<comment type="caution">
    <text evidence="2">The sequence shown here is derived from an EMBL/GenBank/DDBJ whole genome shotgun (WGS) entry which is preliminary data.</text>
</comment>
<evidence type="ECO:0000259" key="1">
    <source>
        <dbReference type="SMART" id="SM00912"/>
    </source>
</evidence>
<dbReference type="Gene3D" id="2.160.20.10">
    <property type="entry name" value="Single-stranded right-handed beta-helix, Pectin lyase-like"/>
    <property type="match status" value="3"/>
</dbReference>
<dbReference type="OrthoDB" id="498831at2"/>
<reference evidence="2 3" key="1">
    <citation type="journal article" date="2013" name="Genome Biol. Evol.">
        <title>Genomes of Stigonematalean cyanobacteria (subsection V) and the evolution of oxygenic photosynthesis from prokaryotes to plastids.</title>
        <authorList>
            <person name="Dagan T."/>
            <person name="Roettger M."/>
            <person name="Stucken K."/>
            <person name="Landan G."/>
            <person name="Koch R."/>
            <person name="Major P."/>
            <person name="Gould S.B."/>
            <person name="Goremykin V.V."/>
            <person name="Rippka R."/>
            <person name="Tandeau de Marsac N."/>
            <person name="Gugger M."/>
            <person name="Lockhart P.J."/>
            <person name="Allen J.F."/>
            <person name="Brune I."/>
            <person name="Maus I."/>
            <person name="Puhler A."/>
            <person name="Martin W.F."/>
        </authorList>
    </citation>
    <scope>NUCLEOTIDE SEQUENCE [LARGE SCALE GENOMIC DNA]</scope>
    <source>
        <strain evidence="2 3">PCC 7110</strain>
    </source>
</reference>